<dbReference type="InterPro" id="IPR003718">
    <property type="entry name" value="OsmC/Ohr_fam"/>
</dbReference>
<dbReference type="InterPro" id="IPR036102">
    <property type="entry name" value="OsmC/Ohrsf"/>
</dbReference>
<dbReference type="InterPro" id="IPR015946">
    <property type="entry name" value="KH_dom-like_a/b"/>
</dbReference>
<organism evidence="1 2">
    <name type="scientific">Eiseniibacteriota bacterium</name>
    <dbReference type="NCBI Taxonomy" id="2212470"/>
    <lineage>
        <taxon>Bacteria</taxon>
        <taxon>Candidatus Eiseniibacteriota</taxon>
    </lineage>
</organism>
<protein>
    <submittedName>
        <fullName evidence="1">OsmC family protein</fullName>
    </submittedName>
</protein>
<dbReference type="SUPFAM" id="SSF82784">
    <property type="entry name" value="OsmC-like"/>
    <property type="match status" value="1"/>
</dbReference>
<name>A0A538U9I5_UNCEI</name>
<evidence type="ECO:0000313" key="1">
    <source>
        <dbReference type="EMBL" id="TMQ72546.1"/>
    </source>
</evidence>
<reference evidence="1 2" key="1">
    <citation type="journal article" date="2019" name="Nat. Microbiol.">
        <title>Mediterranean grassland soil C-N compound turnover is dependent on rainfall and depth, and is mediated by genomically divergent microorganisms.</title>
        <authorList>
            <person name="Diamond S."/>
            <person name="Andeer P.F."/>
            <person name="Li Z."/>
            <person name="Crits-Christoph A."/>
            <person name="Burstein D."/>
            <person name="Anantharaman K."/>
            <person name="Lane K.R."/>
            <person name="Thomas B.C."/>
            <person name="Pan C."/>
            <person name="Northen T.R."/>
            <person name="Banfield J.F."/>
        </authorList>
    </citation>
    <scope>NUCLEOTIDE SEQUENCE [LARGE SCALE GENOMIC DNA]</scope>
    <source>
        <strain evidence="1">WS_10</strain>
    </source>
</reference>
<dbReference type="Pfam" id="PF02566">
    <property type="entry name" value="OsmC"/>
    <property type="match status" value="1"/>
</dbReference>
<dbReference type="PANTHER" id="PTHR35368:SF1">
    <property type="entry name" value="HYDROPEROXIDE REDUCTASE"/>
    <property type="match status" value="1"/>
</dbReference>
<dbReference type="InterPro" id="IPR052924">
    <property type="entry name" value="OsmC/Ohr_hydroprdx_reductase"/>
</dbReference>
<comment type="caution">
    <text evidence="1">The sequence shown here is derived from an EMBL/GenBank/DDBJ whole genome shotgun (WGS) entry which is preliminary data.</text>
</comment>
<evidence type="ECO:0000313" key="2">
    <source>
        <dbReference type="Proteomes" id="UP000319836"/>
    </source>
</evidence>
<dbReference type="AlphaFoldDB" id="A0A538U9I5"/>
<accession>A0A538U9I5</accession>
<gene>
    <name evidence="1" type="ORF">E6K80_02560</name>
</gene>
<dbReference type="EMBL" id="VBPA01000054">
    <property type="protein sequence ID" value="TMQ72546.1"/>
    <property type="molecule type" value="Genomic_DNA"/>
</dbReference>
<dbReference type="PANTHER" id="PTHR35368">
    <property type="entry name" value="HYDROPEROXIDE REDUCTASE"/>
    <property type="match status" value="1"/>
</dbReference>
<dbReference type="Gene3D" id="3.30.300.20">
    <property type="match status" value="1"/>
</dbReference>
<proteinExistence type="predicted"/>
<sequence>MSTIKSPVDNGVNVEALLGAREALTESPAGAKFKWRAKCEWVRGTHSRSAVETFFGLGEEQKHKTKFTFEADHPEVFASEDHGATPVEIVLAALGSCLTAGVAAVAQNRGIQLHSVTATIEAGMDVLGILGGDRDVRNGFDGVHVTYDIKADATPDEIRAIVAQSQKRSAMYDVITNPTNVTVEVR</sequence>
<dbReference type="Proteomes" id="UP000319836">
    <property type="component" value="Unassembled WGS sequence"/>
</dbReference>